<evidence type="ECO:0000259" key="3">
    <source>
        <dbReference type="Pfam" id="PF00501"/>
    </source>
</evidence>
<dbReference type="Gene3D" id="3.40.50.12780">
    <property type="entry name" value="N-terminal domain of ligase-like"/>
    <property type="match status" value="1"/>
</dbReference>
<accession>E4LAI8</accession>
<dbReference type="InterPro" id="IPR042099">
    <property type="entry name" value="ANL_N_sf"/>
</dbReference>
<dbReference type="AlphaFoldDB" id="E4LAI8"/>
<evidence type="ECO:0000256" key="1">
    <source>
        <dbReference type="ARBA" id="ARBA00006432"/>
    </source>
</evidence>
<comment type="similarity">
    <text evidence="1">Belongs to the ATP-dependent AMP-binding enzyme family.</text>
</comment>
<evidence type="ECO:0000259" key="4">
    <source>
        <dbReference type="Pfam" id="PF13193"/>
    </source>
</evidence>
<dbReference type="InterPro" id="IPR025110">
    <property type="entry name" value="AMP-bd_C"/>
</dbReference>
<keyword evidence="2" id="KW-0436">Ligase</keyword>
<dbReference type="Pfam" id="PF00501">
    <property type="entry name" value="AMP-binding"/>
    <property type="match status" value="1"/>
</dbReference>
<comment type="caution">
    <text evidence="5">The sequence shown here is derived from an EMBL/GenBank/DDBJ whole genome shotgun (WGS) entry which is preliminary data.</text>
</comment>
<name>E4LAI8_9FIRM</name>
<feature type="domain" description="AMP-binding enzyme C-terminal" evidence="4">
    <location>
        <begin position="294"/>
        <end position="366"/>
    </location>
</feature>
<feature type="domain" description="AMP-dependent synthetase/ligase" evidence="3">
    <location>
        <begin position="68"/>
        <end position="241"/>
    </location>
</feature>
<dbReference type="SUPFAM" id="SSF56801">
    <property type="entry name" value="Acetyl-CoA synthetase-like"/>
    <property type="match status" value="1"/>
</dbReference>
<evidence type="ECO:0000256" key="2">
    <source>
        <dbReference type="ARBA" id="ARBA00022598"/>
    </source>
</evidence>
<dbReference type="Gene3D" id="3.30.300.30">
    <property type="match status" value="1"/>
</dbReference>
<dbReference type="GO" id="GO:0006631">
    <property type="term" value="P:fatty acid metabolic process"/>
    <property type="evidence" value="ECO:0007669"/>
    <property type="project" value="TreeGrafter"/>
</dbReference>
<dbReference type="PANTHER" id="PTHR43201">
    <property type="entry name" value="ACYL-COA SYNTHETASE"/>
    <property type="match status" value="1"/>
</dbReference>
<sequence length="384" mass="43380">MAVENAKGIPLLLHDYLNKNEINNLLNTYKIPYLFSDGKITKTYFAKQEISETQKICENISERKFAVLSSGSEGNPKLIYRTCSSWTDFFDIQNRIFKINSDSSLYFHGSSAFSGNLNMILAFLYKGAFVKGTSKMSPSVWKKEISESSCDHIYMIPSKLAILTKNKIVCTCVKSILSGSELISEKEMQCLKTQFPNAEIILYYGSAELSYVSYLQNPEVKKSFNCIGKPFPEVKVSVCNGEIFVESPFTALGLTKPYSCGDRGFMNEKGELFFCGRKQDVFSVKGNAVHAQRIEQILKNIRGVENVCIIPFQTENGKNKISAFIVKSDTFNHTLMKKIVNTELHSWERPSRYIFVSEIPLNSTGKINKKALYKLLENSNDGNK</sequence>
<organism evidence="5 6">
    <name type="scientific">Dialister micraerophilus UPII 345-E</name>
    <dbReference type="NCBI Taxonomy" id="910314"/>
    <lineage>
        <taxon>Bacteria</taxon>
        <taxon>Bacillati</taxon>
        <taxon>Bacillota</taxon>
        <taxon>Negativicutes</taxon>
        <taxon>Veillonellales</taxon>
        <taxon>Veillonellaceae</taxon>
        <taxon>Dialister</taxon>
    </lineage>
</organism>
<dbReference type="InterPro" id="IPR000873">
    <property type="entry name" value="AMP-dep_synth/lig_dom"/>
</dbReference>
<dbReference type="Pfam" id="PF13193">
    <property type="entry name" value="AMP-binding_C"/>
    <property type="match status" value="1"/>
</dbReference>
<proteinExistence type="inferred from homology"/>
<dbReference type="eggNOG" id="COG0318">
    <property type="taxonomic scope" value="Bacteria"/>
</dbReference>
<evidence type="ECO:0000313" key="6">
    <source>
        <dbReference type="Proteomes" id="UP000004594"/>
    </source>
</evidence>
<protein>
    <submittedName>
        <fullName evidence="5">AMP-binding enzyme domain protein</fullName>
    </submittedName>
</protein>
<dbReference type="PANTHER" id="PTHR43201:SF5">
    <property type="entry name" value="MEDIUM-CHAIN ACYL-COA LIGASE ACSF2, MITOCHONDRIAL"/>
    <property type="match status" value="1"/>
</dbReference>
<dbReference type="InterPro" id="IPR045851">
    <property type="entry name" value="AMP-bd_C_sf"/>
</dbReference>
<dbReference type="Proteomes" id="UP000004594">
    <property type="component" value="Unassembled WGS sequence"/>
</dbReference>
<gene>
    <name evidence="5" type="ORF">HMPREF9220_0253</name>
</gene>
<reference evidence="5 6" key="1">
    <citation type="submission" date="2010-11" db="EMBL/GenBank/DDBJ databases">
        <authorList>
            <person name="Durkin A.S."/>
            <person name="Madupu R."/>
            <person name="Torralba M."/>
            <person name="Gillis M."/>
            <person name="Methe B."/>
            <person name="Sutton G."/>
            <person name="Nelson K.E."/>
        </authorList>
    </citation>
    <scope>NUCLEOTIDE SEQUENCE [LARGE SCALE GENOMIC DNA]</scope>
    <source>
        <strain evidence="5 6">UPII 345-E</strain>
    </source>
</reference>
<evidence type="ECO:0000313" key="5">
    <source>
        <dbReference type="EMBL" id="EFR42245.1"/>
    </source>
</evidence>
<dbReference type="EMBL" id="AENT01000030">
    <property type="protein sequence ID" value="EFR42245.1"/>
    <property type="molecule type" value="Genomic_DNA"/>
</dbReference>
<dbReference type="GO" id="GO:0031956">
    <property type="term" value="F:medium-chain fatty acid-CoA ligase activity"/>
    <property type="evidence" value="ECO:0007669"/>
    <property type="project" value="TreeGrafter"/>
</dbReference>